<evidence type="ECO:0000256" key="15">
    <source>
        <dbReference type="SAM" id="Phobius"/>
    </source>
</evidence>
<dbReference type="Proteomes" id="UP000007635">
    <property type="component" value="Chromosome VI"/>
</dbReference>
<dbReference type="InterPro" id="IPR001734">
    <property type="entry name" value="Na/solute_symporter"/>
</dbReference>
<feature type="transmembrane region" description="Helical" evidence="15">
    <location>
        <begin position="254"/>
        <end position="276"/>
    </location>
</feature>
<comment type="subcellular location">
    <subcellularLocation>
        <location evidence="1">Membrane</location>
        <topology evidence="1">Multi-pass membrane protein</topology>
    </subcellularLocation>
</comment>
<dbReference type="InterPro" id="IPR052244">
    <property type="entry name" value="Choline_transporter"/>
</dbReference>
<evidence type="ECO:0000256" key="14">
    <source>
        <dbReference type="SAM" id="MobiDB-lite"/>
    </source>
</evidence>
<feature type="transmembrane region" description="Helical" evidence="15">
    <location>
        <begin position="97"/>
        <end position="116"/>
    </location>
</feature>
<evidence type="ECO:0000256" key="13">
    <source>
        <dbReference type="RuleBase" id="RU362091"/>
    </source>
</evidence>
<keyword evidence="12" id="KW-0739">Sodium transport</keyword>
<comment type="similarity">
    <text evidence="2 13">Belongs to the sodium:solute symporter (SSF) (TC 2.A.21) family.</text>
</comment>
<feature type="transmembrane region" description="Helical" evidence="15">
    <location>
        <begin position="328"/>
        <end position="345"/>
    </location>
</feature>
<feature type="transmembrane region" description="Helical" evidence="15">
    <location>
        <begin position="172"/>
        <end position="194"/>
    </location>
</feature>
<evidence type="ECO:0000256" key="5">
    <source>
        <dbReference type="ARBA" id="ARBA00022847"/>
    </source>
</evidence>
<keyword evidence="3" id="KW-0813">Transport</keyword>
<evidence type="ECO:0000256" key="2">
    <source>
        <dbReference type="ARBA" id="ARBA00006434"/>
    </source>
</evidence>
<evidence type="ECO:0000313" key="17">
    <source>
        <dbReference type="Proteomes" id="UP000007635"/>
    </source>
</evidence>
<organism evidence="16 17">
    <name type="scientific">Gasterosteus aculeatus aculeatus</name>
    <name type="common">three-spined stickleback</name>
    <dbReference type="NCBI Taxonomy" id="481459"/>
    <lineage>
        <taxon>Eukaryota</taxon>
        <taxon>Metazoa</taxon>
        <taxon>Chordata</taxon>
        <taxon>Craniata</taxon>
        <taxon>Vertebrata</taxon>
        <taxon>Euteleostomi</taxon>
        <taxon>Actinopterygii</taxon>
        <taxon>Neopterygii</taxon>
        <taxon>Teleostei</taxon>
        <taxon>Neoteleostei</taxon>
        <taxon>Acanthomorphata</taxon>
        <taxon>Eupercaria</taxon>
        <taxon>Perciformes</taxon>
        <taxon>Cottioidei</taxon>
        <taxon>Gasterosteales</taxon>
        <taxon>Gasterosteidae</taxon>
        <taxon>Gasterosteus</taxon>
    </lineage>
</organism>
<keyword evidence="17" id="KW-1185">Reference proteome</keyword>
<dbReference type="GeneTree" id="ENSGT00940000163454"/>
<feature type="transmembrane region" description="Helical" evidence="15">
    <location>
        <begin position="509"/>
        <end position="536"/>
    </location>
</feature>
<dbReference type="GO" id="GO:0005886">
    <property type="term" value="C:plasma membrane"/>
    <property type="evidence" value="ECO:0007669"/>
    <property type="project" value="TreeGrafter"/>
</dbReference>
<dbReference type="GO" id="GO:0008292">
    <property type="term" value="P:acetylcholine biosynthetic process"/>
    <property type="evidence" value="ECO:0007669"/>
    <property type="project" value="TreeGrafter"/>
</dbReference>
<dbReference type="PANTHER" id="PTHR45897">
    <property type="entry name" value="HIGH-AFFINITY CHOLINE TRANSPORTER 1"/>
    <property type="match status" value="1"/>
</dbReference>
<dbReference type="Pfam" id="PF00474">
    <property type="entry name" value="SSF"/>
    <property type="match status" value="1"/>
</dbReference>
<evidence type="ECO:0000313" key="16">
    <source>
        <dbReference type="Ensembl" id="ENSGACP00000033571.1"/>
    </source>
</evidence>
<feature type="transmembrane region" description="Helical" evidence="15">
    <location>
        <begin position="572"/>
        <end position="592"/>
    </location>
</feature>
<dbReference type="AlphaFoldDB" id="A0AAQ4P7I2"/>
<feature type="transmembrane region" description="Helical" evidence="15">
    <location>
        <begin position="215"/>
        <end position="248"/>
    </location>
</feature>
<evidence type="ECO:0000256" key="6">
    <source>
        <dbReference type="ARBA" id="ARBA00022979"/>
    </source>
</evidence>
<reference evidence="16" key="2">
    <citation type="submission" date="2025-08" db="UniProtKB">
        <authorList>
            <consortium name="Ensembl"/>
        </authorList>
    </citation>
    <scope>IDENTIFICATION</scope>
</reference>
<dbReference type="PROSITE" id="PS50283">
    <property type="entry name" value="NA_SOLUT_SYMP_3"/>
    <property type="match status" value="1"/>
</dbReference>
<protein>
    <recommendedName>
        <fullName evidence="18">Solute carrier family 5 member 8</fullName>
    </recommendedName>
</protein>
<sequence>MDHLRVRVCAFMRACVCVCVAQLDRRPAGARFTLTLLSAAGCAVPRRRRRASRHFLRDCAGGAGGEGERGMNRISPRRPVLQSASRSRSHALNVPGVAVMVFFYLLVLGIGIWASFKSKREAKKCHGDKTEMALLGNRGINLVVGIFTMTATWVGGGFIVGTAEAVYNPSMGLIWAVMPIAATMCFIIGGLFFAEPMRNNKYVTMMDPFQIKYGKVPTAALSLASLISEIMWVTGTLIGLGVTMSVILNLSYNVSIWISAAVAITYTLMGGLYSVAYTDIIQLILIFISLWLCVPFAMMGPAVVDITETAYNSTFQSPWVGSLEADRAWTWIDNFLLLGLGNLGLQNFHQRTLSAASSSTAKITCFAAAFIVPTLGIPPILIGAVAASTNWNMTSYGSPSPYARGETGLILPIVLQHLTPTYISIIGIGAVAAAVMSSTDSALLSAASIFTANIYRNILRPQASDTEIQWVIRLSVVVVGLAGTSLTFLDNSVLMIWMLRSDLTYTLMLPQLVCVLFFDVSNGYGAVLGCFVGLLLRVLCGEPLIGLEPLIKFPGCVLVNGVWIQRSPIRTICMLSALGSILLFSYLASVLFGRGLIPERWDVFKVTARCSKQSQRDAVCETKEEKPKEPNENSDACEPMLESTC</sequence>
<evidence type="ECO:0000256" key="10">
    <source>
        <dbReference type="ARBA" id="ARBA00023136"/>
    </source>
</evidence>
<keyword evidence="8" id="KW-0915">Sodium</keyword>
<reference evidence="16 17" key="1">
    <citation type="journal article" date="2021" name="G3 (Bethesda)">
        <title>Improved contiguity of the threespine stickleback genome using long-read sequencing.</title>
        <authorList>
            <person name="Nath S."/>
            <person name="Shaw D.E."/>
            <person name="White M.A."/>
        </authorList>
    </citation>
    <scope>NUCLEOTIDE SEQUENCE [LARGE SCALE GENOMIC DNA]</scope>
    <source>
        <strain evidence="16 17">Lake Benthic</strain>
    </source>
</reference>
<proteinExistence type="inferred from homology"/>
<feature type="transmembrane region" description="Helical" evidence="15">
    <location>
        <begin position="283"/>
        <end position="304"/>
    </location>
</feature>
<accession>A0AAQ4P7I2</accession>
<keyword evidence="7 15" id="KW-1133">Transmembrane helix</keyword>
<evidence type="ECO:0000256" key="3">
    <source>
        <dbReference type="ARBA" id="ARBA00022448"/>
    </source>
</evidence>
<keyword evidence="6" id="KW-0530">Neurotransmitter biosynthesis</keyword>
<evidence type="ECO:0000256" key="1">
    <source>
        <dbReference type="ARBA" id="ARBA00004141"/>
    </source>
</evidence>
<evidence type="ECO:0000256" key="8">
    <source>
        <dbReference type="ARBA" id="ARBA00023053"/>
    </source>
</evidence>
<dbReference type="GO" id="GO:0005307">
    <property type="term" value="F:choline:sodium symporter activity"/>
    <property type="evidence" value="ECO:0007669"/>
    <property type="project" value="TreeGrafter"/>
</dbReference>
<evidence type="ECO:0000256" key="7">
    <source>
        <dbReference type="ARBA" id="ARBA00022989"/>
    </source>
</evidence>
<feature type="transmembrane region" description="Helical" evidence="15">
    <location>
        <begin position="470"/>
        <end position="489"/>
    </location>
</feature>
<dbReference type="PANTHER" id="PTHR45897:SF5">
    <property type="entry name" value="HIGH AFFINITY CHOLINE TRANSPORTER 1"/>
    <property type="match status" value="1"/>
</dbReference>
<evidence type="ECO:0008006" key="18">
    <source>
        <dbReference type="Google" id="ProtNLM"/>
    </source>
</evidence>
<feature type="transmembrane region" description="Helical" evidence="15">
    <location>
        <begin position="422"/>
        <end position="450"/>
    </location>
</feature>
<keyword evidence="4 15" id="KW-0812">Transmembrane</keyword>
<evidence type="ECO:0000256" key="11">
    <source>
        <dbReference type="ARBA" id="ARBA00023180"/>
    </source>
</evidence>
<evidence type="ECO:0000256" key="4">
    <source>
        <dbReference type="ARBA" id="ARBA00022692"/>
    </source>
</evidence>
<dbReference type="Ensembl" id="ENSGACT00000061062.1">
    <property type="protein sequence ID" value="ENSGACP00000033571.1"/>
    <property type="gene ID" value="ENSGACG00000011467.2"/>
</dbReference>
<evidence type="ECO:0000256" key="9">
    <source>
        <dbReference type="ARBA" id="ARBA00023065"/>
    </source>
</evidence>
<keyword evidence="5" id="KW-0769">Symport</keyword>
<feature type="transmembrane region" description="Helical" evidence="15">
    <location>
        <begin position="366"/>
        <end position="387"/>
    </location>
</feature>
<feature type="compositionally biased region" description="Basic and acidic residues" evidence="14">
    <location>
        <begin position="621"/>
        <end position="631"/>
    </location>
</feature>
<evidence type="ECO:0000256" key="12">
    <source>
        <dbReference type="ARBA" id="ARBA00023201"/>
    </source>
</evidence>
<dbReference type="InterPro" id="IPR038377">
    <property type="entry name" value="Na/Glc_symporter_sf"/>
</dbReference>
<name>A0AAQ4P7I2_GASAC</name>
<dbReference type="CDD" id="cd11474">
    <property type="entry name" value="SLC5sbd_CHT"/>
    <property type="match status" value="1"/>
</dbReference>
<feature type="region of interest" description="Disordered" evidence="14">
    <location>
        <begin position="621"/>
        <end position="645"/>
    </location>
</feature>
<keyword evidence="9" id="KW-0406">Ion transport</keyword>
<dbReference type="Gene3D" id="1.20.1730.10">
    <property type="entry name" value="Sodium/glucose cotransporter"/>
    <property type="match status" value="1"/>
</dbReference>
<keyword evidence="10 15" id="KW-0472">Membrane</keyword>
<reference evidence="16" key="3">
    <citation type="submission" date="2025-09" db="UniProtKB">
        <authorList>
            <consortium name="Ensembl"/>
        </authorList>
    </citation>
    <scope>IDENTIFICATION</scope>
</reference>
<feature type="transmembrane region" description="Helical" evidence="15">
    <location>
        <begin position="139"/>
        <end position="160"/>
    </location>
</feature>
<keyword evidence="11" id="KW-0325">Glycoprotein</keyword>